<protein>
    <recommendedName>
        <fullName evidence="1">BioF2-like acetyltransferase domain-containing protein</fullName>
    </recommendedName>
</protein>
<proteinExistence type="predicted"/>
<organism evidence="2">
    <name type="scientific">uncultured Pleomorphomonas sp</name>
    <dbReference type="NCBI Taxonomy" id="442121"/>
    <lineage>
        <taxon>Bacteria</taxon>
        <taxon>Pseudomonadati</taxon>
        <taxon>Pseudomonadota</taxon>
        <taxon>Alphaproteobacteria</taxon>
        <taxon>Hyphomicrobiales</taxon>
        <taxon>Pleomorphomonadaceae</taxon>
        <taxon>Pleomorphomonas</taxon>
        <taxon>environmental samples</taxon>
    </lineage>
</organism>
<dbReference type="Gene3D" id="3.40.630.30">
    <property type="match status" value="1"/>
</dbReference>
<evidence type="ECO:0000313" key="2">
    <source>
        <dbReference type="EMBL" id="SCM70714.1"/>
    </source>
</evidence>
<dbReference type="AlphaFoldDB" id="A0A212KZG8"/>
<evidence type="ECO:0000259" key="1">
    <source>
        <dbReference type="Pfam" id="PF13480"/>
    </source>
</evidence>
<dbReference type="InterPro" id="IPR016181">
    <property type="entry name" value="Acyl_CoA_acyltransferase"/>
</dbReference>
<reference evidence="2" key="1">
    <citation type="submission" date="2016-08" db="EMBL/GenBank/DDBJ databases">
        <authorList>
            <person name="Seilhamer J.J."/>
        </authorList>
    </citation>
    <scope>NUCLEOTIDE SEQUENCE</scope>
    <source>
        <strain evidence="2">86</strain>
    </source>
</reference>
<dbReference type="SUPFAM" id="SSF55729">
    <property type="entry name" value="Acyl-CoA N-acyltransferases (Nat)"/>
    <property type="match status" value="1"/>
</dbReference>
<dbReference type="Pfam" id="PF13480">
    <property type="entry name" value="Acetyltransf_6"/>
    <property type="match status" value="1"/>
</dbReference>
<dbReference type="EMBL" id="FMJD01000001">
    <property type="protein sequence ID" value="SCM70714.1"/>
    <property type="molecule type" value="Genomic_DNA"/>
</dbReference>
<sequence length="368" mass="40850">MGGLSGYEIAILSDISTIPALLATPGFARTPFQSPGWLDAWFAVFQPSGMDCCVGVIRKAGGGQPLFLLPLVRERCHGMTVLTLPDRGVSDYHSALVSPEFAPDEETMNRLWGALVAMLPAADILSIERVLPEIAAGMRIAHLMRPSRSSAHALPIDADFATLRDRRFDPSTARRLVKNRRKLEHKGRLTFDFITGPEAFADLDSLLDWRRQRFQDVNDDRETAIQRLFYRRLVEEGSLAKVGRLRLDDELLAGCLGLIEGERILVLVLAYNTRFANWAPGLLMVESCIAAAAEMGLAVFDLTIGDESYKEMFGTDSIALRELRQPLTLRGRLALALLDLKPQIKRILERLGLFGLVQRLRGKAAPKS</sequence>
<accession>A0A212KZG8</accession>
<feature type="domain" description="BioF2-like acetyltransferase" evidence="1">
    <location>
        <begin position="172"/>
        <end position="311"/>
    </location>
</feature>
<gene>
    <name evidence="2" type="ORF">KL86PLE_10259</name>
</gene>
<dbReference type="InterPro" id="IPR038740">
    <property type="entry name" value="BioF2-like_GNAT_dom"/>
</dbReference>
<name>A0A212KZG8_9HYPH</name>